<feature type="compositionally biased region" description="Acidic residues" evidence="1">
    <location>
        <begin position="260"/>
        <end position="277"/>
    </location>
</feature>
<accession>A0AB38X6P9</accession>
<dbReference type="Proteomes" id="UP001164768">
    <property type="component" value="Chromosome"/>
</dbReference>
<name>A0AB38X6P9_LEVBR</name>
<protein>
    <submittedName>
        <fullName evidence="2">Recombinase RecT</fullName>
    </submittedName>
</protein>
<dbReference type="InterPro" id="IPR018330">
    <property type="entry name" value="RecT_fam"/>
</dbReference>
<evidence type="ECO:0000256" key="1">
    <source>
        <dbReference type="SAM" id="MobiDB-lite"/>
    </source>
</evidence>
<dbReference type="NCBIfam" id="TIGR00616">
    <property type="entry name" value="rect"/>
    <property type="match status" value="1"/>
</dbReference>
<sequence>MANSLSRVPVKTLVKQDKIQQMFEGALHEKATQFATSLVSVVNENRKLSQVDSMSVINSAMVAASLDLPINQNLGYMWLVPYKNVATPQIGYKGYIQLAMRTGQYKSLNAIVVYDGELNGWNALTEEVDYNPTGKKSDTVIGYIGYFKLLNGFEKTVYWTRDQIDQHRQQFSKMSGGKNPSGVWESDFDAMALKTVLRNLLSKWGPMSTEMSEALTQDEKKQDSKVPVDIDAEEGTDTTAALLNDFNKAEGAKTVNADEKDGDTDDDSNSDSEPTGEEPDHSAQTSINV</sequence>
<evidence type="ECO:0000313" key="3">
    <source>
        <dbReference type="Proteomes" id="UP001164768"/>
    </source>
</evidence>
<evidence type="ECO:0000313" key="2">
    <source>
        <dbReference type="EMBL" id="WAD02157.1"/>
    </source>
</evidence>
<reference evidence="2" key="1">
    <citation type="submission" date="2022-11" db="EMBL/GenBank/DDBJ databases">
        <title>Whole genome sequence of Levilactobacillus brevis SMB091.</title>
        <authorList>
            <person name="Kim J.-M."/>
            <person name="Kim O.-C."/>
            <person name="Choi Y.H."/>
            <person name="Han N.S."/>
            <person name="Hurh B."/>
        </authorList>
    </citation>
    <scope>NUCLEOTIDE SEQUENCE</scope>
    <source>
        <strain evidence="2">SMB091</strain>
    </source>
</reference>
<gene>
    <name evidence="2" type="ORF">ORR04_02870</name>
</gene>
<feature type="region of interest" description="Disordered" evidence="1">
    <location>
        <begin position="244"/>
        <end position="289"/>
    </location>
</feature>
<dbReference type="GO" id="GO:0003677">
    <property type="term" value="F:DNA binding"/>
    <property type="evidence" value="ECO:0007669"/>
    <property type="project" value="InterPro"/>
</dbReference>
<dbReference type="GO" id="GO:0006259">
    <property type="term" value="P:DNA metabolic process"/>
    <property type="evidence" value="ECO:0007669"/>
    <property type="project" value="InterPro"/>
</dbReference>
<dbReference type="Pfam" id="PF03837">
    <property type="entry name" value="RecT"/>
    <property type="match status" value="1"/>
</dbReference>
<organism evidence="2 3">
    <name type="scientific">Levilactobacillus brevis</name>
    <name type="common">Lactobacillus brevis</name>
    <dbReference type="NCBI Taxonomy" id="1580"/>
    <lineage>
        <taxon>Bacteria</taxon>
        <taxon>Bacillati</taxon>
        <taxon>Bacillota</taxon>
        <taxon>Bacilli</taxon>
        <taxon>Lactobacillales</taxon>
        <taxon>Lactobacillaceae</taxon>
        <taxon>Levilactobacillus</taxon>
    </lineage>
</organism>
<dbReference type="EMBL" id="CP113117">
    <property type="protein sequence ID" value="WAD02157.1"/>
    <property type="molecule type" value="Genomic_DNA"/>
</dbReference>
<dbReference type="RefSeq" id="WP_267668546.1">
    <property type="nucleotide sequence ID" value="NZ_CP113117.1"/>
</dbReference>
<feature type="compositionally biased region" description="Basic and acidic residues" evidence="1">
    <location>
        <begin position="247"/>
        <end position="259"/>
    </location>
</feature>
<dbReference type="AlphaFoldDB" id="A0AB38X6P9"/>
<dbReference type="InterPro" id="IPR004590">
    <property type="entry name" value="ssDNA_annealing_RecT"/>
</dbReference>
<proteinExistence type="predicted"/>